<name>A0A918JMV3_9ALTE</name>
<keyword evidence="2" id="KW-1185">Reference proteome</keyword>
<dbReference type="AlphaFoldDB" id="A0A918JMV3"/>
<evidence type="ECO:0000313" key="2">
    <source>
        <dbReference type="Proteomes" id="UP000631300"/>
    </source>
</evidence>
<proteinExistence type="predicted"/>
<dbReference type="Proteomes" id="UP000631300">
    <property type="component" value="Unassembled WGS sequence"/>
</dbReference>
<reference evidence="1" key="1">
    <citation type="journal article" date="2014" name="Int. J. Syst. Evol. Microbiol.">
        <title>Complete genome sequence of Corynebacterium casei LMG S-19264T (=DSM 44701T), isolated from a smear-ripened cheese.</title>
        <authorList>
            <consortium name="US DOE Joint Genome Institute (JGI-PGF)"/>
            <person name="Walter F."/>
            <person name="Albersmeier A."/>
            <person name="Kalinowski J."/>
            <person name="Ruckert C."/>
        </authorList>
    </citation>
    <scope>NUCLEOTIDE SEQUENCE</scope>
    <source>
        <strain evidence="1">KCTC 22164</strain>
    </source>
</reference>
<dbReference type="EMBL" id="BMXP01000003">
    <property type="protein sequence ID" value="GGW84448.1"/>
    <property type="molecule type" value="Genomic_DNA"/>
</dbReference>
<comment type="caution">
    <text evidence="1">The sequence shown here is derived from an EMBL/GenBank/DDBJ whole genome shotgun (WGS) entry which is preliminary data.</text>
</comment>
<evidence type="ECO:0000313" key="1">
    <source>
        <dbReference type="EMBL" id="GGW84448.1"/>
    </source>
</evidence>
<organism evidence="1 2">
    <name type="scientific">Alteromonas halophila</name>
    <dbReference type="NCBI Taxonomy" id="516698"/>
    <lineage>
        <taxon>Bacteria</taxon>
        <taxon>Pseudomonadati</taxon>
        <taxon>Pseudomonadota</taxon>
        <taxon>Gammaproteobacteria</taxon>
        <taxon>Alteromonadales</taxon>
        <taxon>Alteromonadaceae</taxon>
        <taxon>Alteromonas/Salinimonas group</taxon>
        <taxon>Alteromonas</taxon>
    </lineage>
</organism>
<protein>
    <submittedName>
        <fullName evidence="1">Uncharacterized protein</fullName>
    </submittedName>
</protein>
<reference evidence="1" key="2">
    <citation type="submission" date="2020-09" db="EMBL/GenBank/DDBJ databases">
        <authorList>
            <person name="Sun Q."/>
            <person name="Kim S."/>
        </authorList>
    </citation>
    <scope>NUCLEOTIDE SEQUENCE</scope>
    <source>
        <strain evidence="1">KCTC 22164</strain>
    </source>
</reference>
<sequence>MPDARKGANESNITQRALKCVVARQVTRAMTVSYGKHFSREDANKSIITQRVLKCVVARQVSRAMAKVLGKKANAANACFRARPSGLTANHLVCVGLF</sequence>
<accession>A0A918JMV3</accession>
<gene>
    <name evidence="1" type="ORF">GCM10007391_17720</name>
</gene>